<dbReference type="InterPro" id="IPR009800">
    <property type="entry name" value="HCR"/>
</dbReference>
<evidence type="ECO:0000313" key="3">
    <source>
        <dbReference type="Proteomes" id="UP001151760"/>
    </source>
</evidence>
<sequence>MLSVTNVKLVIYLHKNRHVDDAPLDKRRKLGTGRVMTSITSSQGRQALAPVTTNQKEVAAASSEAQEKQDWMRDYLKRLKVCIKWFQKSLEDLAMEKDNLRNMLDSSERNRVKAGFVKQREVAVKEVGILRGELQKIREDRERQLVLVQELTSELARFKENIGCTVAEVDKLSIKSSALE</sequence>
<reference evidence="2" key="1">
    <citation type="journal article" date="2022" name="Int. J. Mol. Sci.">
        <title>Draft Genome of Tanacetum Coccineum: Genomic Comparison of Closely Related Tanacetum-Family Plants.</title>
        <authorList>
            <person name="Yamashiro T."/>
            <person name="Shiraishi A."/>
            <person name="Nakayama K."/>
            <person name="Satake H."/>
        </authorList>
    </citation>
    <scope>NUCLEOTIDE SEQUENCE</scope>
</reference>
<accession>A0ABQ5FNP2</accession>
<protein>
    <submittedName>
        <fullName evidence="2">Kinesin-like protein KIN-14C</fullName>
    </submittedName>
</protein>
<comment type="caution">
    <text evidence="2">The sequence shown here is derived from an EMBL/GenBank/DDBJ whole genome shotgun (WGS) entry which is preliminary data.</text>
</comment>
<keyword evidence="1" id="KW-0175">Coiled coil</keyword>
<evidence type="ECO:0000256" key="1">
    <source>
        <dbReference type="SAM" id="Coils"/>
    </source>
</evidence>
<dbReference type="Proteomes" id="UP001151760">
    <property type="component" value="Unassembled WGS sequence"/>
</dbReference>
<reference evidence="2" key="2">
    <citation type="submission" date="2022-01" db="EMBL/GenBank/DDBJ databases">
        <authorList>
            <person name="Yamashiro T."/>
            <person name="Shiraishi A."/>
            <person name="Satake H."/>
            <person name="Nakayama K."/>
        </authorList>
    </citation>
    <scope>NUCLEOTIDE SEQUENCE</scope>
</reference>
<feature type="non-terminal residue" evidence="2">
    <location>
        <position position="180"/>
    </location>
</feature>
<name>A0ABQ5FNP2_9ASTR</name>
<feature type="coiled-coil region" evidence="1">
    <location>
        <begin position="134"/>
        <end position="161"/>
    </location>
</feature>
<gene>
    <name evidence="2" type="ORF">Tco_1016416</name>
</gene>
<organism evidence="2 3">
    <name type="scientific">Tanacetum coccineum</name>
    <dbReference type="NCBI Taxonomy" id="301880"/>
    <lineage>
        <taxon>Eukaryota</taxon>
        <taxon>Viridiplantae</taxon>
        <taxon>Streptophyta</taxon>
        <taxon>Embryophyta</taxon>
        <taxon>Tracheophyta</taxon>
        <taxon>Spermatophyta</taxon>
        <taxon>Magnoliopsida</taxon>
        <taxon>eudicotyledons</taxon>
        <taxon>Gunneridae</taxon>
        <taxon>Pentapetalae</taxon>
        <taxon>asterids</taxon>
        <taxon>campanulids</taxon>
        <taxon>Asterales</taxon>
        <taxon>Asteraceae</taxon>
        <taxon>Asteroideae</taxon>
        <taxon>Anthemideae</taxon>
        <taxon>Anthemidinae</taxon>
        <taxon>Tanacetum</taxon>
    </lineage>
</organism>
<dbReference type="EMBL" id="BQNB010017590">
    <property type="protein sequence ID" value="GJT64936.1"/>
    <property type="molecule type" value="Genomic_DNA"/>
</dbReference>
<evidence type="ECO:0000313" key="2">
    <source>
        <dbReference type="EMBL" id="GJT64936.1"/>
    </source>
</evidence>
<dbReference type="Pfam" id="PF07111">
    <property type="entry name" value="HCR"/>
    <property type="match status" value="1"/>
</dbReference>
<proteinExistence type="predicted"/>
<keyword evidence="3" id="KW-1185">Reference proteome</keyword>